<keyword evidence="2 5" id="KW-0238">DNA-binding</keyword>
<dbReference type="STRING" id="1194090.SAMN05443144_108179"/>
<dbReference type="RefSeq" id="WP_073062894.1">
    <property type="nucleotide sequence ID" value="NZ_FQUS01000008.1"/>
</dbReference>
<reference evidence="5 6" key="1">
    <citation type="submission" date="2016-11" db="EMBL/GenBank/DDBJ databases">
        <authorList>
            <person name="Jaros S."/>
            <person name="Januszkiewicz K."/>
            <person name="Wedrychowicz H."/>
        </authorList>
    </citation>
    <scope>NUCLEOTIDE SEQUENCE [LARGE SCALE GENOMIC DNA]</scope>
    <source>
        <strain evidence="5 6">DSM 21986</strain>
    </source>
</reference>
<dbReference type="GO" id="GO:0043565">
    <property type="term" value="F:sequence-specific DNA binding"/>
    <property type="evidence" value="ECO:0007669"/>
    <property type="project" value="InterPro"/>
</dbReference>
<dbReference type="OrthoDB" id="4480133at2"/>
<proteinExistence type="predicted"/>
<evidence type="ECO:0000259" key="4">
    <source>
        <dbReference type="PROSITE" id="PS01124"/>
    </source>
</evidence>
<dbReference type="PROSITE" id="PS00041">
    <property type="entry name" value="HTH_ARAC_FAMILY_1"/>
    <property type="match status" value="1"/>
</dbReference>
<dbReference type="PANTHER" id="PTHR46796">
    <property type="entry name" value="HTH-TYPE TRANSCRIPTIONAL ACTIVATOR RHAS-RELATED"/>
    <property type="match status" value="1"/>
</dbReference>
<dbReference type="AlphaFoldDB" id="A0A1M5BN35"/>
<dbReference type="EMBL" id="FQUS01000008">
    <property type="protein sequence ID" value="SHF43816.1"/>
    <property type="molecule type" value="Genomic_DNA"/>
</dbReference>
<keyword evidence="3" id="KW-0804">Transcription</keyword>
<dbReference type="PROSITE" id="PS01124">
    <property type="entry name" value="HTH_ARAC_FAMILY_2"/>
    <property type="match status" value="1"/>
</dbReference>
<sequence>MDNKYTGIQEIKKNYIKQLQTGSTECPPSIQRAVHCIHNHLFDEWLSVEGVKKKCVLRGNNFSVRFRYYVGMSPKKYIIKHRLKVACQLLKVLPDDLPLMYIALSTGFSSHSAFTQTFKRRKGITPSQYRRKE</sequence>
<dbReference type="InterPro" id="IPR009057">
    <property type="entry name" value="Homeodomain-like_sf"/>
</dbReference>
<dbReference type="SMART" id="SM00342">
    <property type="entry name" value="HTH_ARAC"/>
    <property type="match status" value="1"/>
</dbReference>
<dbReference type="Gene3D" id="1.10.10.60">
    <property type="entry name" value="Homeodomain-like"/>
    <property type="match status" value="2"/>
</dbReference>
<keyword evidence="1" id="KW-0805">Transcription regulation</keyword>
<evidence type="ECO:0000313" key="5">
    <source>
        <dbReference type="EMBL" id="SHF43816.1"/>
    </source>
</evidence>
<keyword evidence="6" id="KW-1185">Reference proteome</keyword>
<dbReference type="InterPro" id="IPR018062">
    <property type="entry name" value="HTH_AraC-typ_CS"/>
</dbReference>
<evidence type="ECO:0000256" key="3">
    <source>
        <dbReference type="ARBA" id="ARBA00023163"/>
    </source>
</evidence>
<feature type="domain" description="HTH araC/xylS-type" evidence="4">
    <location>
        <begin position="31"/>
        <end position="132"/>
    </location>
</feature>
<protein>
    <submittedName>
        <fullName evidence="5">AraC-type DNA-binding protein</fullName>
    </submittedName>
</protein>
<evidence type="ECO:0000313" key="6">
    <source>
        <dbReference type="Proteomes" id="UP000184041"/>
    </source>
</evidence>
<evidence type="ECO:0000256" key="2">
    <source>
        <dbReference type="ARBA" id="ARBA00023125"/>
    </source>
</evidence>
<dbReference type="Pfam" id="PF12833">
    <property type="entry name" value="HTH_18"/>
    <property type="match status" value="1"/>
</dbReference>
<gene>
    <name evidence="5" type="ORF">SAMN05443144_108179</name>
</gene>
<accession>A0A1M5BN35</accession>
<dbReference type="InterPro" id="IPR050204">
    <property type="entry name" value="AraC_XylS_family_regulators"/>
</dbReference>
<dbReference type="SUPFAM" id="SSF46689">
    <property type="entry name" value="Homeodomain-like"/>
    <property type="match status" value="1"/>
</dbReference>
<dbReference type="Proteomes" id="UP000184041">
    <property type="component" value="Unassembled WGS sequence"/>
</dbReference>
<name>A0A1M5BN35_9BACT</name>
<dbReference type="PRINTS" id="PR00032">
    <property type="entry name" value="HTHARAC"/>
</dbReference>
<dbReference type="InterPro" id="IPR020449">
    <property type="entry name" value="Tscrpt_reg_AraC-type_HTH"/>
</dbReference>
<organism evidence="5 6">
    <name type="scientific">Fodinibius roseus</name>
    <dbReference type="NCBI Taxonomy" id="1194090"/>
    <lineage>
        <taxon>Bacteria</taxon>
        <taxon>Pseudomonadati</taxon>
        <taxon>Balneolota</taxon>
        <taxon>Balneolia</taxon>
        <taxon>Balneolales</taxon>
        <taxon>Balneolaceae</taxon>
        <taxon>Fodinibius</taxon>
    </lineage>
</organism>
<evidence type="ECO:0000256" key="1">
    <source>
        <dbReference type="ARBA" id="ARBA00023015"/>
    </source>
</evidence>
<dbReference type="InterPro" id="IPR018060">
    <property type="entry name" value="HTH_AraC"/>
</dbReference>
<dbReference type="GO" id="GO:0003700">
    <property type="term" value="F:DNA-binding transcription factor activity"/>
    <property type="evidence" value="ECO:0007669"/>
    <property type="project" value="InterPro"/>
</dbReference>